<dbReference type="Pfam" id="PF01337">
    <property type="entry name" value="Barstar"/>
    <property type="match status" value="1"/>
</dbReference>
<reference evidence="4" key="1">
    <citation type="journal article" date="2019" name="Int. J. Syst. Evol. Microbiol.">
        <title>The Global Catalogue of Microorganisms (GCM) 10K type strain sequencing project: providing services to taxonomists for standard genome sequencing and annotation.</title>
        <authorList>
            <consortium name="The Broad Institute Genomics Platform"/>
            <consortium name="The Broad Institute Genome Sequencing Center for Infectious Disease"/>
            <person name="Wu L."/>
            <person name="Ma J."/>
        </authorList>
    </citation>
    <scope>NUCLEOTIDE SEQUENCE [LARGE SCALE GENOMIC DNA]</scope>
    <source>
        <strain evidence="4">NBRC 105830</strain>
    </source>
</reference>
<feature type="domain" description="Barstar (barnase inhibitor)" evidence="2">
    <location>
        <begin position="23"/>
        <end position="107"/>
    </location>
</feature>
<accession>A0ABQ6HUL1</accession>
<dbReference type="Proteomes" id="UP001157109">
    <property type="component" value="Unassembled WGS sequence"/>
</dbReference>
<dbReference type="InterPro" id="IPR000468">
    <property type="entry name" value="Barstar"/>
</dbReference>
<proteinExistence type="inferred from homology"/>
<comment type="caution">
    <text evidence="3">The sequence shown here is derived from an EMBL/GenBank/DDBJ whole genome shotgun (WGS) entry which is preliminary data.</text>
</comment>
<organism evidence="3 4">
    <name type="scientific">Arsenicicoccus piscis</name>
    <dbReference type="NCBI Taxonomy" id="673954"/>
    <lineage>
        <taxon>Bacteria</taxon>
        <taxon>Bacillati</taxon>
        <taxon>Actinomycetota</taxon>
        <taxon>Actinomycetes</taxon>
        <taxon>Micrococcales</taxon>
        <taxon>Intrasporangiaceae</taxon>
        <taxon>Arsenicicoccus</taxon>
    </lineage>
</organism>
<protein>
    <recommendedName>
        <fullName evidence="2">Barstar (barnase inhibitor) domain-containing protein</fullName>
    </recommendedName>
</protein>
<evidence type="ECO:0000256" key="1">
    <source>
        <dbReference type="ARBA" id="ARBA00006845"/>
    </source>
</evidence>
<dbReference type="RefSeq" id="WP_284284829.1">
    <property type="nucleotide sequence ID" value="NZ_BSUJ01000001.1"/>
</dbReference>
<dbReference type="EMBL" id="BSUJ01000001">
    <property type="protein sequence ID" value="GMA21214.1"/>
    <property type="molecule type" value="Genomic_DNA"/>
</dbReference>
<dbReference type="SUPFAM" id="SSF52038">
    <property type="entry name" value="Barstar-related"/>
    <property type="match status" value="1"/>
</dbReference>
<dbReference type="InterPro" id="IPR035905">
    <property type="entry name" value="Barstar-like_sf"/>
</dbReference>
<gene>
    <name evidence="3" type="ORF">GCM10025862_32350</name>
</gene>
<keyword evidence="4" id="KW-1185">Reference proteome</keyword>
<comment type="similarity">
    <text evidence="1">Belongs to the barstar family.</text>
</comment>
<sequence>MAAKRSSSPAAVLGARLAEQGYTVRTVRGAQLTDLRAAQRAVATALHLPGNAATNLDALVDSLRDLDDWWPHDPRLALLWEDADVLQEHDPKGWATLQDILDEASEREPGRLRIETVGTAATQRRPRDAT</sequence>
<evidence type="ECO:0000313" key="4">
    <source>
        <dbReference type="Proteomes" id="UP001157109"/>
    </source>
</evidence>
<name>A0ABQ6HUL1_9MICO</name>
<evidence type="ECO:0000259" key="2">
    <source>
        <dbReference type="Pfam" id="PF01337"/>
    </source>
</evidence>
<dbReference type="Gene3D" id="3.30.370.10">
    <property type="entry name" value="Barstar-like"/>
    <property type="match status" value="1"/>
</dbReference>
<evidence type="ECO:0000313" key="3">
    <source>
        <dbReference type="EMBL" id="GMA21214.1"/>
    </source>
</evidence>